<keyword evidence="1" id="KW-0812">Transmembrane</keyword>
<dbReference type="InterPro" id="IPR010539">
    <property type="entry name" value="BaxI_1-like"/>
</dbReference>
<evidence type="ECO:0000313" key="3">
    <source>
        <dbReference type="Proteomes" id="UP000545286"/>
    </source>
</evidence>
<dbReference type="AlphaFoldDB" id="A0A7W4UKA3"/>
<proteinExistence type="predicted"/>
<keyword evidence="1" id="KW-1133">Transmembrane helix</keyword>
<accession>A0A7W4UKA3</accession>
<name>A0A7W4UKA3_9MICO</name>
<dbReference type="Proteomes" id="UP000545286">
    <property type="component" value="Unassembled WGS sequence"/>
</dbReference>
<keyword evidence="1" id="KW-0472">Membrane</keyword>
<gene>
    <name evidence="2" type="ORF">FHX72_000088</name>
</gene>
<feature type="transmembrane region" description="Helical" evidence="1">
    <location>
        <begin position="191"/>
        <end position="212"/>
    </location>
</feature>
<feature type="transmembrane region" description="Helical" evidence="1">
    <location>
        <begin position="66"/>
        <end position="84"/>
    </location>
</feature>
<keyword evidence="3" id="KW-1185">Reference proteome</keyword>
<reference evidence="2 3" key="1">
    <citation type="submission" date="2020-08" db="EMBL/GenBank/DDBJ databases">
        <title>Sequencing the genomes of 1000 actinobacteria strains.</title>
        <authorList>
            <person name="Klenk H.-P."/>
        </authorList>
    </citation>
    <scope>NUCLEOTIDE SEQUENCE [LARGE SCALE GENOMIC DNA]</scope>
    <source>
        <strain evidence="2 3">DSM 20419</strain>
    </source>
</reference>
<sequence length="259" mass="27559">MTSVDSMSMSRTSNTAPIPEISNPVTVARALWVTLLLFVILHIAAIAGILWTAAPASATGDPHDVRVLPWIVGLGVGIGVIGLLRRGSSIRPSLAVFAVAAEGLFLGGIATYFEGVLPGIVLQIVFALLSVVAAFLPLAASKRFRRLRQGPRVLLLAVTGYLVFAVHNLTLMGMDFIPEQTAWGQGSVSVLGVPVGLVLAVLVVPSIAYALARALERTEEVARDKAPSTRAWRSGLDIMGLIFWHPIDTSQALSRSRNH</sequence>
<protein>
    <submittedName>
        <fullName evidence="2">Putative YccA/Bax inhibitor family protein</fullName>
    </submittedName>
</protein>
<dbReference type="EMBL" id="JACHWJ010000001">
    <property type="protein sequence ID" value="MBB2955976.1"/>
    <property type="molecule type" value="Genomic_DNA"/>
</dbReference>
<evidence type="ECO:0000256" key="1">
    <source>
        <dbReference type="SAM" id="Phobius"/>
    </source>
</evidence>
<organism evidence="2 3">
    <name type="scientific">Pseudoclavibacter helvolus</name>
    <dbReference type="NCBI Taxonomy" id="255205"/>
    <lineage>
        <taxon>Bacteria</taxon>
        <taxon>Bacillati</taxon>
        <taxon>Actinomycetota</taxon>
        <taxon>Actinomycetes</taxon>
        <taxon>Micrococcales</taxon>
        <taxon>Microbacteriaceae</taxon>
        <taxon>Pseudoclavibacter</taxon>
    </lineage>
</organism>
<dbReference type="Pfam" id="PF12811">
    <property type="entry name" value="BaxI_1"/>
    <property type="match status" value="1"/>
</dbReference>
<feature type="transmembrane region" description="Helical" evidence="1">
    <location>
        <begin position="93"/>
        <end position="113"/>
    </location>
</feature>
<evidence type="ECO:0000313" key="2">
    <source>
        <dbReference type="EMBL" id="MBB2955976.1"/>
    </source>
</evidence>
<comment type="caution">
    <text evidence="2">The sequence shown here is derived from an EMBL/GenBank/DDBJ whole genome shotgun (WGS) entry which is preliminary data.</text>
</comment>
<feature type="transmembrane region" description="Helical" evidence="1">
    <location>
        <begin position="153"/>
        <end position="171"/>
    </location>
</feature>
<feature type="transmembrane region" description="Helical" evidence="1">
    <location>
        <begin position="119"/>
        <end position="141"/>
    </location>
</feature>
<dbReference type="RefSeq" id="WP_183622391.1">
    <property type="nucleotide sequence ID" value="NZ_JACHWJ010000001.1"/>
</dbReference>
<feature type="transmembrane region" description="Helical" evidence="1">
    <location>
        <begin position="30"/>
        <end position="54"/>
    </location>
</feature>